<dbReference type="RefSeq" id="WP_062768393.1">
    <property type="nucleotide sequence ID" value="NZ_CP121045.1"/>
</dbReference>
<proteinExistence type="predicted"/>
<dbReference type="GeneID" id="97241384"/>
<gene>
    <name evidence="2" type="ORF">AUP44_13465</name>
</gene>
<comment type="caution">
    <text evidence="2">The sequence shown here is derived from an EMBL/GenBank/DDBJ whole genome shotgun (WGS) entry which is preliminary data.</text>
</comment>
<sequence length="192" mass="20979">MTGSLVPGPRPHPDTGRDVWLVRVSWWRVAVFSVLYAMPALGALGLAVNLARGQPVTGVHLLMFLVLAGAAAGLYKLMFAHIRTGGVIMELRPEGLVLPVLGSRQPIPWERVRIRGGPLLSWPIATMILARIDPRVHDRLPLFGRGLPRRRRMAEQTVSVVMPNIMQGGRARLIRIADEYRAAAGVPRGAGP</sequence>
<dbReference type="Proteomes" id="UP000075787">
    <property type="component" value="Unassembled WGS sequence"/>
</dbReference>
<dbReference type="AlphaFoldDB" id="A0A162K104"/>
<evidence type="ECO:0000313" key="3">
    <source>
        <dbReference type="Proteomes" id="UP000075787"/>
    </source>
</evidence>
<organism evidence="2 3">
    <name type="scientific">Tistrella mobilis</name>
    <dbReference type="NCBI Taxonomy" id="171437"/>
    <lineage>
        <taxon>Bacteria</taxon>
        <taxon>Pseudomonadati</taxon>
        <taxon>Pseudomonadota</taxon>
        <taxon>Alphaproteobacteria</taxon>
        <taxon>Geminicoccales</taxon>
        <taxon>Geminicoccaceae</taxon>
        <taxon>Tistrella</taxon>
    </lineage>
</organism>
<keyword evidence="1" id="KW-0472">Membrane</keyword>
<keyword evidence="1" id="KW-0812">Transmembrane</keyword>
<protein>
    <submittedName>
        <fullName evidence="2">Uncharacterized protein</fullName>
    </submittedName>
</protein>
<evidence type="ECO:0000313" key="2">
    <source>
        <dbReference type="EMBL" id="KYO50268.1"/>
    </source>
</evidence>
<keyword evidence="1" id="KW-1133">Transmembrane helix</keyword>
<dbReference type="EMBL" id="LPZR01000202">
    <property type="protein sequence ID" value="KYO50268.1"/>
    <property type="molecule type" value="Genomic_DNA"/>
</dbReference>
<name>A0A162K104_9PROT</name>
<feature type="transmembrane region" description="Helical" evidence="1">
    <location>
        <begin position="26"/>
        <end position="47"/>
    </location>
</feature>
<evidence type="ECO:0000256" key="1">
    <source>
        <dbReference type="SAM" id="Phobius"/>
    </source>
</evidence>
<reference evidence="2 3" key="1">
    <citation type="submission" date="2015-12" db="EMBL/GenBank/DDBJ databases">
        <title>Genome sequence of Tistrella mobilis MCCC 1A02139.</title>
        <authorList>
            <person name="Lu L."/>
            <person name="Lai Q."/>
            <person name="Shao Z."/>
            <person name="Qian P."/>
        </authorList>
    </citation>
    <scope>NUCLEOTIDE SEQUENCE [LARGE SCALE GENOMIC DNA]</scope>
    <source>
        <strain evidence="2 3">MCCC 1A02139</strain>
    </source>
</reference>
<accession>A0A162K104</accession>
<feature type="transmembrane region" description="Helical" evidence="1">
    <location>
        <begin position="59"/>
        <end position="79"/>
    </location>
</feature>